<proteinExistence type="predicted"/>
<keyword evidence="2" id="KW-1185">Reference proteome</keyword>
<evidence type="ECO:0000313" key="1">
    <source>
        <dbReference type="EMBL" id="TGO28513.1"/>
    </source>
</evidence>
<name>A0A4Z1G2F4_9HELO</name>
<dbReference type="AlphaFoldDB" id="A0A4Z1G2F4"/>
<protein>
    <submittedName>
        <fullName evidence="1">Uncharacterized protein</fullName>
    </submittedName>
</protein>
<dbReference type="EMBL" id="PQXI01000026">
    <property type="protein sequence ID" value="TGO28513.1"/>
    <property type="molecule type" value="Genomic_DNA"/>
</dbReference>
<accession>A0A4Z1G2F4</accession>
<gene>
    <name evidence="1" type="ORF">BPAE_0026g00010</name>
</gene>
<dbReference type="Proteomes" id="UP000297910">
    <property type="component" value="Unassembled WGS sequence"/>
</dbReference>
<reference evidence="1 2" key="1">
    <citation type="submission" date="2017-12" db="EMBL/GenBank/DDBJ databases">
        <title>Comparative genomics of Botrytis spp.</title>
        <authorList>
            <person name="Valero-Jimenez C.A."/>
            <person name="Tapia P."/>
            <person name="Veloso J."/>
            <person name="Silva-Moreno E."/>
            <person name="Staats M."/>
            <person name="Valdes J.H."/>
            <person name="Van Kan J.A.L."/>
        </authorList>
    </citation>
    <scope>NUCLEOTIDE SEQUENCE [LARGE SCALE GENOMIC DNA]</scope>
    <source>
        <strain evidence="1 2">Bp0003</strain>
    </source>
</reference>
<organism evidence="1 2">
    <name type="scientific">Botrytis paeoniae</name>
    <dbReference type="NCBI Taxonomy" id="278948"/>
    <lineage>
        <taxon>Eukaryota</taxon>
        <taxon>Fungi</taxon>
        <taxon>Dikarya</taxon>
        <taxon>Ascomycota</taxon>
        <taxon>Pezizomycotina</taxon>
        <taxon>Leotiomycetes</taxon>
        <taxon>Helotiales</taxon>
        <taxon>Sclerotiniaceae</taxon>
        <taxon>Botrytis</taxon>
    </lineage>
</organism>
<comment type="caution">
    <text evidence="1">The sequence shown here is derived from an EMBL/GenBank/DDBJ whole genome shotgun (WGS) entry which is preliminary data.</text>
</comment>
<sequence>MKLPIPMLMSSQNSLPGSRHLFPNTDSNPRRYFKCSRSINCYARFLSAVMRTAALTLSNRDKNQESKEEVVLNLDNYSDIVEELPYRTVPPYYLLLAIAISAIHYHLASPAHLERALSSDPADNKPDE</sequence>
<evidence type="ECO:0000313" key="2">
    <source>
        <dbReference type="Proteomes" id="UP000297910"/>
    </source>
</evidence>